<dbReference type="EMBL" id="DRMJ01000431">
    <property type="protein sequence ID" value="HHL43587.1"/>
    <property type="molecule type" value="Genomic_DNA"/>
</dbReference>
<accession>A0A7C5R7T2</accession>
<dbReference type="Proteomes" id="UP000885830">
    <property type="component" value="Unassembled WGS sequence"/>
</dbReference>
<evidence type="ECO:0000313" key="3">
    <source>
        <dbReference type="EMBL" id="HHL43587.1"/>
    </source>
</evidence>
<sequence>MLHIPWIPLFAMLVSLMAMLIQLVFGMLAQKRAEAETDRQIAETKKQEKLHILDAEETYKREVREWGRSVVKSMAYAQQLCKTDPQTFVTSDYALECGATVAKLRGALDMAKWLFPNLAVPSREDAEWNADSQRQLSALETILHAYHVLDTVKAGDGKSRDRAVKNLRNLRKRFVSEMRAAVDPHVRGEDIENLIAEVKEEIQTEKQDQTNPDKMERDSAAKSPRRTDRDLGNAPVFRK</sequence>
<reference evidence="3" key="1">
    <citation type="journal article" date="2020" name="mSystems">
        <title>Genome- and Community-Level Interaction Insights into Carbon Utilization and Element Cycling Functions of Hydrothermarchaeota in Hydrothermal Sediment.</title>
        <authorList>
            <person name="Zhou Z."/>
            <person name="Liu Y."/>
            <person name="Xu W."/>
            <person name="Pan J."/>
            <person name="Luo Z.H."/>
            <person name="Li M."/>
        </authorList>
    </citation>
    <scope>NUCLEOTIDE SEQUENCE [LARGE SCALE GENOMIC DNA]</scope>
    <source>
        <strain evidence="3">HyVt-485</strain>
    </source>
</reference>
<keyword evidence="2" id="KW-1133">Transmembrane helix</keyword>
<proteinExistence type="predicted"/>
<feature type="region of interest" description="Disordered" evidence="1">
    <location>
        <begin position="201"/>
        <end position="239"/>
    </location>
</feature>
<name>A0A7C5R7T2_9PROT</name>
<protein>
    <submittedName>
        <fullName evidence="3">Uncharacterized protein</fullName>
    </submittedName>
</protein>
<evidence type="ECO:0000256" key="2">
    <source>
        <dbReference type="SAM" id="Phobius"/>
    </source>
</evidence>
<organism evidence="3">
    <name type="scientific">Hellea balneolensis</name>
    <dbReference type="NCBI Taxonomy" id="287478"/>
    <lineage>
        <taxon>Bacteria</taxon>
        <taxon>Pseudomonadati</taxon>
        <taxon>Pseudomonadota</taxon>
        <taxon>Alphaproteobacteria</taxon>
        <taxon>Maricaulales</taxon>
        <taxon>Robiginitomaculaceae</taxon>
        <taxon>Hellea</taxon>
    </lineage>
</organism>
<feature type="compositionally biased region" description="Basic and acidic residues" evidence="1">
    <location>
        <begin position="201"/>
        <end position="231"/>
    </location>
</feature>
<keyword evidence="2" id="KW-0472">Membrane</keyword>
<evidence type="ECO:0000256" key="1">
    <source>
        <dbReference type="SAM" id="MobiDB-lite"/>
    </source>
</evidence>
<keyword evidence="2" id="KW-0812">Transmembrane</keyword>
<dbReference type="AlphaFoldDB" id="A0A7C5R7T2"/>
<gene>
    <name evidence="3" type="ORF">ENJ42_08220</name>
</gene>
<feature type="transmembrane region" description="Helical" evidence="2">
    <location>
        <begin position="6"/>
        <end position="29"/>
    </location>
</feature>
<comment type="caution">
    <text evidence="3">The sequence shown here is derived from an EMBL/GenBank/DDBJ whole genome shotgun (WGS) entry which is preliminary data.</text>
</comment>